<accession>A0A1V0AH35</accession>
<keyword evidence="1" id="KW-1133">Transmembrane helix</keyword>
<evidence type="ECO:0000313" key="3">
    <source>
        <dbReference type="Proteomes" id="UP000190797"/>
    </source>
</evidence>
<sequence>MALTVGSYAAAVALLTWATLNGLLLDGPLRHALVGDDISVWSYVVFDWPGLIVALVLAMGRARRVVHAASRALTGAVLLSGVVRRRNG</sequence>
<proteinExistence type="predicted"/>
<protein>
    <submittedName>
        <fullName evidence="2">Uncharacterized protein</fullName>
    </submittedName>
</protein>
<feature type="transmembrane region" description="Helical" evidence="1">
    <location>
        <begin position="38"/>
        <end position="58"/>
    </location>
</feature>
<name>A0A1V0AH35_9ACTN</name>
<reference evidence="3" key="1">
    <citation type="journal article" date="2017" name="Med. Chem. Commun.">
        <title>Nonomuraea sp. ATCC 55076 harbours the largest actinomycete chromosome to date and the kistamicin biosynthetic gene cluster.</title>
        <authorList>
            <person name="Nazari B."/>
            <person name="Forneris C.C."/>
            <person name="Gibson M.I."/>
            <person name="Moon K."/>
            <person name="Schramma K.R."/>
            <person name="Seyedsayamdost M.R."/>
        </authorList>
    </citation>
    <scope>NUCLEOTIDE SEQUENCE [LARGE SCALE GENOMIC DNA]</scope>
    <source>
        <strain evidence="3">ATCC 55076</strain>
    </source>
</reference>
<dbReference type="KEGG" id="noa:BKM31_55735"/>
<dbReference type="RefSeq" id="WP_080045889.1">
    <property type="nucleotide sequence ID" value="NZ_CP017717.1"/>
</dbReference>
<gene>
    <name evidence="2" type="ORF">BKM31_55735</name>
</gene>
<keyword evidence="1" id="KW-0812">Transmembrane</keyword>
<dbReference type="Proteomes" id="UP000190797">
    <property type="component" value="Chromosome"/>
</dbReference>
<dbReference type="AlphaFoldDB" id="A0A1V0AH35"/>
<keyword evidence="1" id="KW-0472">Membrane</keyword>
<evidence type="ECO:0000256" key="1">
    <source>
        <dbReference type="SAM" id="Phobius"/>
    </source>
</evidence>
<dbReference type="OrthoDB" id="3544105at2"/>
<evidence type="ECO:0000313" key="2">
    <source>
        <dbReference type="EMBL" id="AQZ69503.1"/>
    </source>
</evidence>
<organism evidence="2 3">
    <name type="scientific">[Actinomadura] parvosata subsp. kistnae</name>
    <dbReference type="NCBI Taxonomy" id="1909395"/>
    <lineage>
        <taxon>Bacteria</taxon>
        <taxon>Bacillati</taxon>
        <taxon>Actinomycetota</taxon>
        <taxon>Actinomycetes</taxon>
        <taxon>Streptosporangiales</taxon>
        <taxon>Streptosporangiaceae</taxon>
        <taxon>Nonomuraea</taxon>
    </lineage>
</organism>
<keyword evidence="3" id="KW-1185">Reference proteome</keyword>
<dbReference type="EMBL" id="CP017717">
    <property type="protein sequence ID" value="AQZ69503.1"/>
    <property type="molecule type" value="Genomic_DNA"/>
</dbReference>